<evidence type="ECO:0000313" key="1">
    <source>
        <dbReference type="EMBL" id="OOP68267.1"/>
    </source>
</evidence>
<dbReference type="RefSeq" id="WP_078110204.1">
    <property type="nucleotide sequence ID" value="NZ_CP065424.1"/>
</dbReference>
<organism evidence="1 2">
    <name type="scientific">Heyndrickxia oleronia</name>
    <dbReference type="NCBI Taxonomy" id="38875"/>
    <lineage>
        <taxon>Bacteria</taxon>
        <taxon>Bacillati</taxon>
        <taxon>Bacillota</taxon>
        <taxon>Bacilli</taxon>
        <taxon>Bacillales</taxon>
        <taxon>Bacillaceae</taxon>
        <taxon>Heyndrickxia</taxon>
    </lineage>
</organism>
<gene>
    <name evidence="1" type="ORF">BWZ43_11295</name>
</gene>
<comment type="caution">
    <text evidence="1">The sequence shown here is derived from an EMBL/GenBank/DDBJ whole genome shotgun (WGS) entry which is preliminary data.</text>
</comment>
<reference evidence="1 2" key="1">
    <citation type="submission" date="2017-01" db="EMBL/GenBank/DDBJ databases">
        <title>Draft genome sequence of Bacillus oleronius.</title>
        <authorList>
            <person name="Allam M."/>
        </authorList>
    </citation>
    <scope>NUCLEOTIDE SEQUENCE [LARGE SCALE GENOMIC DNA]</scope>
    <source>
        <strain evidence="1 2">DSM 9356</strain>
    </source>
</reference>
<dbReference type="AlphaFoldDB" id="A0A8E2I7X3"/>
<evidence type="ECO:0008006" key="3">
    <source>
        <dbReference type="Google" id="ProtNLM"/>
    </source>
</evidence>
<protein>
    <recommendedName>
        <fullName evidence="3">DUF2197 domain-containing protein</fullName>
    </recommendedName>
</protein>
<dbReference type="InterPro" id="IPR019241">
    <property type="entry name" value="DUF2197"/>
</dbReference>
<sequence>MKVKCILCEKLETIDDDSIVAKRLRNRPIHTYMCDECHDRITRKTNERLRLKKITDEDENSL</sequence>
<dbReference type="Proteomes" id="UP000189761">
    <property type="component" value="Unassembled WGS sequence"/>
</dbReference>
<keyword evidence="2" id="KW-1185">Reference proteome</keyword>
<dbReference type="EMBL" id="MTLA01000123">
    <property type="protein sequence ID" value="OOP68267.1"/>
    <property type="molecule type" value="Genomic_DNA"/>
</dbReference>
<accession>A0A8E2I7X3</accession>
<name>A0A8E2I7X3_9BACI</name>
<evidence type="ECO:0000313" key="2">
    <source>
        <dbReference type="Proteomes" id="UP000189761"/>
    </source>
</evidence>
<proteinExistence type="predicted"/>
<dbReference type="Pfam" id="PF09963">
    <property type="entry name" value="DUF2197"/>
    <property type="match status" value="1"/>
</dbReference>